<evidence type="ECO:0000256" key="6">
    <source>
        <dbReference type="PROSITE-ProRule" id="PRU00221"/>
    </source>
</evidence>
<dbReference type="PROSITE" id="PS00678">
    <property type="entry name" value="WD_REPEATS_1"/>
    <property type="match status" value="1"/>
</dbReference>
<name>A0ABQ8EL62_BRANA</name>
<feature type="repeat" description="WD" evidence="6">
    <location>
        <begin position="479"/>
        <end position="520"/>
    </location>
</feature>
<dbReference type="InterPro" id="IPR007148">
    <property type="entry name" value="SSU_processome_Utp12"/>
</dbReference>
<dbReference type="Pfam" id="PF01789">
    <property type="entry name" value="PsbP"/>
    <property type="match status" value="1"/>
</dbReference>
<sequence>MVKAYLRYEQASSFGVITSLESNISYDSTGKHVLAPALEKVGIWHVRQGICTKTLAPSSSRVGKSLAVTSIASSASTSVAVGYADGSIRIWDSEKGTCETTLNGHKGAVTALRYNKAGSMFASGSKDNDVILWDVVGETGLFRLRGHRDQVTDLVFLDDGKKLVTASKDKFLRVWDLETQHCMQIISGHHTEVWSVDVDTEEKYLVTGSADQELRFYAVKQNMPHVSVVSDSNANGVDASGDHLTENKWEVLIPFGEIQRQTKDRVASVRFSNSGSLLACQMAGKTIEIFQVLDETEAKRKAKRRLRRKEKKSSKEGVENGDASNETEKADTVTTPTVPDVFKLLQVIRAGRKISSFSFCPITPKDSLATLALSLNNNSLEFYTLKSSENEKTATIEHQGHRSDVRSVALSADNTLLMSTSHSEVKIWNPSTGSCLRTIDSGYGICSLIVPKSKYGIVGTKSGILEIIDIGSATKVEDVEAHGGTIWSIAPIPDDTGFVTVSADHEVKFWEYQVKKAGQEAKQLTVSNVRSMKMNDDVLAVAISPDAKHIAVALLDSTVKVFYVDSLKFFLSLYGHKLPVMCIDISSDGALIVTGSQDKNIKIWGLDFGDCHKSIFAHDDSVMGVKFVRNTHYMFSIGKDRLVKYWDADKFELLLTLGGHHAEIWCFAVSNRGDFLVTGSHDRSMRRWDRTEEPFFLEEEKEKRLEELFESEIDNSAENRHGSEEEITEEGVTGLAKKTTVDVLSAADSIIEALELAENEKNRITEYEEEKTRGTVPDLAPNVVMLGLSPSEFVLKTISNEKTNDLEHILLPLPFSDALKLLSYMESWSLIPEKVELVCRIATIVLQTHHNQLVTTPAARPILSVLRDILHAKVKESKDTIGYNLAAMDHLKQMMASRSDAPFRDAKAKLMEIRSQQAKRMEARLDTKTERKRKKKQKRLEDGHENNNKAIKQNLKWPLGKRIITLSRKNASSVKKNHTTFFLLCSKNMETLISPRSLFPLLKKPTSKSSSSFSRPVSSQSPKLTKPESPAPINLLTDAKQACAVGRRRSMMMGGFLMSGLMLSEANLPTSAFALTPVFREYIDTFDGYSFKYPQNWIQVRGAGADIFFRDPIVLDENLSVEFSSPSSSKYKSLEDLGSPEEAGKRVLRQYLTEFMSTRLGVKRESNILTTSSRVADDGNLYYQVEVNIKSYANNNELAVMPQDRVARLEWDRRYLAVLGVENNRLYSLRLQTPEKVFLEEEKDLRRVMDSFRMAGYESYVVVHNIAKRHNVGTLARSATAFGVTELILVGRRDFNAFGSHGSASHVRFRHFHSLIEARNYLKEEKECDICGVEIAEGAAQVNDHPFKRNTAFLLGNEGSGLSAKEYEICDFFVYIPQYGCGTASLNVTVAASIVLHHFGVWAGFSERVRDGSKFIVADKPVRQGRRNFCAGTEESIVEERKLRKESAENGFFDENGNETSSTDLLNGLFLNE</sequence>
<dbReference type="NCBIfam" id="NF040946">
    <property type="entry name" value="PSII_PsbP"/>
    <property type="match status" value="1"/>
</dbReference>
<keyword evidence="4" id="KW-0677">Repeat</keyword>
<gene>
    <name evidence="11" type="ORF">HID58_001967</name>
</gene>
<evidence type="ECO:0000256" key="7">
    <source>
        <dbReference type="SAM" id="MobiDB-lite"/>
    </source>
</evidence>
<dbReference type="PRINTS" id="PR00320">
    <property type="entry name" value="GPROTEINBRPT"/>
</dbReference>
<keyword evidence="2" id="KW-0489">Methyltransferase</keyword>
<dbReference type="Gene3D" id="2.130.10.10">
    <property type="entry name" value="YVTN repeat-like/Quinoprotein amine dehydrogenase"/>
    <property type="match status" value="4"/>
</dbReference>
<evidence type="ECO:0000259" key="10">
    <source>
        <dbReference type="Pfam" id="PF04003"/>
    </source>
</evidence>
<dbReference type="InterPro" id="IPR001680">
    <property type="entry name" value="WD40_rpt"/>
</dbReference>
<dbReference type="Proteomes" id="UP000824890">
    <property type="component" value="Unassembled WGS sequence"/>
</dbReference>
<dbReference type="InterPro" id="IPR015943">
    <property type="entry name" value="WD40/YVTN_repeat-like_dom_sf"/>
</dbReference>
<feature type="repeat" description="WD" evidence="6">
    <location>
        <begin position="615"/>
        <end position="656"/>
    </location>
</feature>
<dbReference type="Pfam" id="PF25173">
    <property type="entry name" value="Beta-prop_WDR3_1st"/>
    <property type="match status" value="1"/>
</dbReference>
<dbReference type="SMART" id="SM00320">
    <property type="entry name" value="WD40"/>
    <property type="match status" value="12"/>
</dbReference>
<feature type="region of interest" description="Disordered" evidence="7">
    <location>
        <begin position="301"/>
        <end position="332"/>
    </location>
</feature>
<evidence type="ECO:0000259" key="9">
    <source>
        <dbReference type="Pfam" id="PF01789"/>
    </source>
</evidence>
<feature type="repeat" description="WD" evidence="6">
    <location>
        <begin position="144"/>
        <end position="185"/>
    </location>
</feature>
<evidence type="ECO:0000313" key="11">
    <source>
        <dbReference type="EMBL" id="KAH0942330.1"/>
    </source>
</evidence>
<dbReference type="Gene3D" id="3.40.1280.10">
    <property type="match status" value="1"/>
</dbReference>
<evidence type="ECO:0000259" key="8">
    <source>
        <dbReference type="Pfam" id="PF00588"/>
    </source>
</evidence>
<feature type="domain" description="Small-subunit processome Utp12" evidence="10">
    <location>
        <begin position="791"/>
        <end position="893"/>
    </location>
</feature>
<comment type="similarity">
    <text evidence="5">Belongs to the WD repeat WDR3/UTP12 family.</text>
</comment>
<dbReference type="CDD" id="cd00200">
    <property type="entry name" value="WD40"/>
    <property type="match status" value="1"/>
</dbReference>
<feature type="compositionally biased region" description="Basic residues" evidence="7">
    <location>
        <begin position="301"/>
        <end position="312"/>
    </location>
</feature>
<dbReference type="Pfam" id="PF04003">
    <property type="entry name" value="Utp12"/>
    <property type="match status" value="1"/>
</dbReference>
<evidence type="ECO:0000256" key="4">
    <source>
        <dbReference type="ARBA" id="ARBA00022737"/>
    </source>
</evidence>
<dbReference type="InterPro" id="IPR019775">
    <property type="entry name" value="WD40_repeat_CS"/>
</dbReference>
<dbReference type="InterPro" id="IPR029028">
    <property type="entry name" value="Alpha/beta_knot_MTases"/>
</dbReference>
<evidence type="ECO:0000256" key="5">
    <source>
        <dbReference type="ARBA" id="ARBA00038229"/>
    </source>
</evidence>
<protein>
    <recommendedName>
        <fullName evidence="13">Small-subunit processome Utp12 domain-containing protein</fullName>
    </recommendedName>
</protein>
<feature type="repeat" description="WD" evidence="6">
    <location>
        <begin position="102"/>
        <end position="135"/>
    </location>
</feature>
<feature type="repeat" description="WD" evidence="6">
    <location>
        <begin position="398"/>
        <end position="438"/>
    </location>
</feature>
<keyword evidence="12" id="KW-1185">Reference proteome</keyword>
<feature type="repeat" description="WD" evidence="6">
    <location>
        <begin position="186"/>
        <end position="227"/>
    </location>
</feature>
<dbReference type="Pfam" id="PF25172">
    <property type="entry name" value="Beta-prop_WDR3_2nd"/>
    <property type="match status" value="1"/>
</dbReference>
<feature type="domain" description="PsbP C-terminal" evidence="9">
    <location>
        <begin position="1079"/>
        <end position="1253"/>
    </location>
</feature>
<dbReference type="InterPro" id="IPR036322">
    <property type="entry name" value="WD40_repeat_dom_sf"/>
</dbReference>
<evidence type="ECO:0000313" key="12">
    <source>
        <dbReference type="Proteomes" id="UP000824890"/>
    </source>
</evidence>
<dbReference type="InterPro" id="IPR020472">
    <property type="entry name" value="WD40_PAC1"/>
</dbReference>
<feature type="compositionally biased region" description="Low complexity" evidence="7">
    <location>
        <begin position="1005"/>
        <end position="1023"/>
    </location>
</feature>
<feature type="region of interest" description="Disordered" evidence="7">
    <location>
        <begin position="1005"/>
        <end position="1031"/>
    </location>
</feature>
<keyword evidence="3" id="KW-0808">Transferase</keyword>
<dbReference type="SUPFAM" id="SSF50978">
    <property type="entry name" value="WD40 repeat-like"/>
    <property type="match status" value="2"/>
</dbReference>
<feature type="domain" description="tRNA/rRNA methyltransferase SpoU type" evidence="8">
    <location>
        <begin position="1260"/>
        <end position="1397"/>
    </location>
</feature>
<organism evidence="11 12">
    <name type="scientific">Brassica napus</name>
    <name type="common">Rape</name>
    <dbReference type="NCBI Taxonomy" id="3708"/>
    <lineage>
        <taxon>Eukaryota</taxon>
        <taxon>Viridiplantae</taxon>
        <taxon>Streptophyta</taxon>
        <taxon>Embryophyta</taxon>
        <taxon>Tracheophyta</taxon>
        <taxon>Spermatophyta</taxon>
        <taxon>Magnoliopsida</taxon>
        <taxon>eudicotyledons</taxon>
        <taxon>Gunneridae</taxon>
        <taxon>Pentapetalae</taxon>
        <taxon>rosids</taxon>
        <taxon>malvids</taxon>
        <taxon>Brassicales</taxon>
        <taxon>Brassicaceae</taxon>
        <taxon>Brassiceae</taxon>
        <taxon>Brassica</taxon>
    </lineage>
</organism>
<comment type="caution">
    <text evidence="11">The sequence shown here is derived from an EMBL/GenBank/DDBJ whole genome shotgun (WGS) entry which is preliminary data.</text>
</comment>
<dbReference type="Gene3D" id="3.40.1000.10">
    <property type="entry name" value="Mog1/PsbP, alpha/beta/alpha sandwich"/>
    <property type="match status" value="1"/>
</dbReference>
<dbReference type="PANTHER" id="PTHR19853:SF0">
    <property type="entry name" value="WD REPEAT-CONTAINING PROTEIN 3"/>
    <property type="match status" value="1"/>
</dbReference>
<evidence type="ECO:0000256" key="3">
    <source>
        <dbReference type="ARBA" id="ARBA00022679"/>
    </source>
</evidence>
<feature type="region of interest" description="Disordered" evidence="7">
    <location>
        <begin position="917"/>
        <end position="953"/>
    </location>
</feature>
<dbReference type="SUPFAM" id="SSF55724">
    <property type="entry name" value="Mog1p/PsbP-like"/>
    <property type="match status" value="1"/>
</dbReference>
<dbReference type="InterPro" id="IPR029026">
    <property type="entry name" value="tRNA_m1G_MTases_N"/>
</dbReference>
<dbReference type="InterPro" id="IPR001537">
    <property type="entry name" value="SpoU_MeTrfase"/>
</dbReference>
<evidence type="ECO:0008006" key="13">
    <source>
        <dbReference type="Google" id="ProtNLM"/>
    </source>
</evidence>
<feature type="compositionally biased region" description="Basic and acidic residues" evidence="7">
    <location>
        <begin position="919"/>
        <end position="929"/>
    </location>
</feature>
<dbReference type="PROSITE" id="PS50082">
    <property type="entry name" value="WD_REPEATS_2"/>
    <property type="match status" value="9"/>
</dbReference>
<dbReference type="SUPFAM" id="SSF75217">
    <property type="entry name" value="alpha/beta knot"/>
    <property type="match status" value="1"/>
</dbReference>
<dbReference type="InterPro" id="IPR051570">
    <property type="entry name" value="TBC1_cilium_biogenesis"/>
</dbReference>
<accession>A0ABQ8EL62</accession>
<dbReference type="PANTHER" id="PTHR19853">
    <property type="entry name" value="WD REPEAT CONTAINING PROTEIN 3 WDR3"/>
    <property type="match status" value="1"/>
</dbReference>
<dbReference type="InterPro" id="IPR016123">
    <property type="entry name" value="Mog1/PsbP_a/b/a-sand"/>
</dbReference>
<feature type="repeat" description="WD" evidence="6">
    <location>
        <begin position="79"/>
        <end position="101"/>
    </location>
</feature>
<evidence type="ECO:0000256" key="1">
    <source>
        <dbReference type="ARBA" id="ARBA00022574"/>
    </source>
</evidence>
<dbReference type="CDD" id="cd18096">
    <property type="entry name" value="SpoU-like"/>
    <property type="match status" value="1"/>
</dbReference>
<dbReference type="PROSITE" id="PS50294">
    <property type="entry name" value="WD_REPEATS_REGION"/>
    <property type="match status" value="5"/>
</dbReference>
<keyword evidence="1 6" id="KW-0853">WD repeat</keyword>
<dbReference type="Pfam" id="PF00588">
    <property type="entry name" value="SpoU_methylase"/>
    <property type="match status" value="1"/>
</dbReference>
<dbReference type="EMBL" id="JAGKQM010000001">
    <property type="protein sequence ID" value="KAH0942330.1"/>
    <property type="molecule type" value="Genomic_DNA"/>
</dbReference>
<feature type="repeat" description="WD" evidence="6">
    <location>
        <begin position="573"/>
        <end position="614"/>
    </location>
</feature>
<feature type="repeat" description="WD" evidence="6">
    <location>
        <begin position="657"/>
        <end position="689"/>
    </location>
</feature>
<proteinExistence type="inferred from homology"/>
<reference evidence="11 12" key="1">
    <citation type="submission" date="2021-05" db="EMBL/GenBank/DDBJ databases">
        <title>Genome Assembly of Synthetic Allotetraploid Brassica napus Reveals Homoeologous Exchanges between Subgenomes.</title>
        <authorList>
            <person name="Davis J.T."/>
        </authorList>
    </citation>
    <scope>NUCLEOTIDE SEQUENCE [LARGE SCALE GENOMIC DNA]</scope>
    <source>
        <strain evidence="12">cv. Da-Ae</strain>
        <tissue evidence="11">Seedling</tissue>
    </source>
</reference>
<dbReference type="InterPro" id="IPR002683">
    <property type="entry name" value="PsbP_C"/>
</dbReference>
<evidence type="ECO:0000256" key="2">
    <source>
        <dbReference type="ARBA" id="ARBA00022603"/>
    </source>
</evidence>